<evidence type="ECO:0000313" key="3">
    <source>
        <dbReference type="Ensembl" id="ENSEBUP00000020183.1"/>
    </source>
</evidence>
<dbReference type="InterPro" id="IPR025605">
    <property type="entry name" value="OST-HTH/LOTUS_dom"/>
</dbReference>
<dbReference type="CDD" id="cd09972">
    <property type="entry name" value="LOTUS_TDRD_OSKAR"/>
    <property type="match status" value="1"/>
</dbReference>
<dbReference type="Gene3D" id="3.30.420.610">
    <property type="entry name" value="LOTUS domain-like"/>
    <property type="match status" value="1"/>
</dbReference>
<feature type="compositionally biased region" description="Polar residues" evidence="1">
    <location>
        <begin position="105"/>
        <end position="115"/>
    </location>
</feature>
<keyword evidence="4" id="KW-1185">Reference proteome</keyword>
<evidence type="ECO:0000313" key="4">
    <source>
        <dbReference type="Proteomes" id="UP000694388"/>
    </source>
</evidence>
<evidence type="ECO:0000259" key="2">
    <source>
        <dbReference type="PROSITE" id="PS51644"/>
    </source>
</evidence>
<feature type="domain" description="HTH OST-type" evidence="2">
    <location>
        <begin position="3"/>
        <end position="76"/>
    </location>
</feature>
<dbReference type="Pfam" id="PF12872">
    <property type="entry name" value="OST-HTH"/>
    <property type="match status" value="1"/>
</dbReference>
<protein>
    <recommendedName>
        <fullName evidence="2">HTH OST-type domain-containing protein</fullName>
    </recommendedName>
</protein>
<reference evidence="3" key="1">
    <citation type="submission" date="2025-05" db="UniProtKB">
        <authorList>
            <consortium name="Ensembl"/>
        </authorList>
    </citation>
    <scope>IDENTIFICATION</scope>
</reference>
<dbReference type="PROSITE" id="PS51644">
    <property type="entry name" value="HTH_OST"/>
    <property type="match status" value="1"/>
</dbReference>
<dbReference type="Pfam" id="PF00567">
    <property type="entry name" value="TUDOR"/>
    <property type="match status" value="1"/>
</dbReference>
<dbReference type="InterPro" id="IPR002999">
    <property type="entry name" value="Tudor"/>
</dbReference>
<name>A0A8C4QVL0_EPTBU</name>
<accession>A0A8C4QVL0</accession>
<dbReference type="InterPro" id="IPR041966">
    <property type="entry name" value="LOTUS-like"/>
</dbReference>
<evidence type="ECO:0000256" key="1">
    <source>
        <dbReference type="SAM" id="MobiDB-lite"/>
    </source>
</evidence>
<dbReference type="Proteomes" id="UP000694388">
    <property type="component" value="Unplaced"/>
</dbReference>
<dbReference type="AlphaFoldDB" id="A0A8C4QVL0"/>
<dbReference type="Ensembl" id="ENSEBUT00000020749.1">
    <property type="protein sequence ID" value="ENSEBUP00000020173.1"/>
    <property type="gene ID" value="ENSEBUG00000012524.1"/>
</dbReference>
<sequence length="435" mass="50274">MVGRQEIDLMLRAVLVTSKHGIPLKRLTQEYSQVTGDDFLLQKLGGMTLEEYLISIPNVVTLRDGCNKELVCHAADSEEMSHILKLVAQQKSPKHKKPRLHKYCQESSQHSNAVQSKPEAKRMPVQVKGNKVRRIHGKERVAAGSIVAPTRKSRNNTRREVHPRSSFKRGTHSRRYWERNYYQEQRIFPGKYMRTIKNERLREWRNYGGTYSDIDGNVKIAWPYLPQARWFPALLCWRQSTRNVYFHINSNSLISALRNISNTLQYMLGPCVPSSCNSLFPIDFPSFCAVHICGRWFRGWVDLTFDNKLLAGLVDYGCQGYVERYQLAPLPRECTLLPAQAVSCWIRSPVIMTGFPSNVPVQQFCYNCPINVFVRQETVEKWSAMICFRNDFCIHVEIGLFLEHIEEWSTRLSSEHLTSLEALIGWQAIPALGYF</sequence>
<organism evidence="3 4">
    <name type="scientific">Eptatretus burgeri</name>
    <name type="common">Inshore hagfish</name>
    <dbReference type="NCBI Taxonomy" id="7764"/>
    <lineage>
        <taxon>Eukaryota</taxon>
        <taxon>Metazoa</taxon>
        <taxon>Chordata</taxon>
        <taxon>Craniata</taxon>
        <taxon>Vertebrata</taxon>
        <taxon>Cyclostomata</taxon>
        <taxon>Myxini</taxon>
        <taxon>Myxiniformes</taxon>
        <taxon>Myxinidae</taxon>
        <taxon>Eptatretinae</taxon>
        <taxon>Eptatretus</taxon>
    </lineage>
</organism>
<dbReference type="SUPFAM" id="SSF63748">
    <property type="entry name" value="Tudor/PWWP/MBT"/>
    <property type="match status" value="1"/>
</dbReference>
<feature type="region of interest" description="Disordered" evidence="1">
    <location>
        <begin position="103"/>
        <end position="130"/>
    </location>
</feature>
<dbReference type="Gene3D" id="2.30.30.140">
    <property type="match status" value="1"/>
</dbReference>
<dbReference type="Ensembl" id="ENSEBUT00000020759.1">
    <property type="protein sequence ID" value="ENSEBUP00000020183.1"/>
    <property type="gene ID" value="ENSEBUG00000012524.1"/>
</dbReference>
<proteinExistence type="predicted"/>